<dbReference type="Proteomes" id="UP000655588">
    <property type="component" value="Unassembled WGS sequence"/>
</dbReference>
<proteinExistence type="inferred from homology"/>
<dbReference type="EMBL" id="WNWW01000485">
    <property type="protein sequence ID" value="KAF3424218.1"/>
    <property type="molecule type" value="Genomic_DNA"/>
</dbReference>
<dbReference type="InterPro" id="IPR036236">
    <property type="entry name" value="Znf_C2H2_sf"/>
</dbReference>
<evidence type="ECO:0000256" key="6">
    <source>
        <dbReference type="ARBA" id="ARBA00023242"/>
    </source>
</evidence>
<dbReference type="InterPro" id="IPR013087">
    <property type="entry name" value="Znf_C2H2_type"/>
</dbReference>
<dbReference type="InterPro" id="IPR012934">
    <property type="entry name" value="Znf_AD"/>
</dbReference>
<comment type="similarity">
    <text evidence="7">Belongs to the snail C2H2-type zinc-finger protein family.</text>
</comment>
<feature type="region of interest" description="Disordered" evidence="10">
    <location>
        <begin position="92"/>
        <end position="128"/>
    </location>
</feature>
<feature type="compositionally biased region" description="Low complexity" evidence="10">
    <location>
        <begin position="106"/>
        <end position="123"/>
    </location>
</feature>
<keyword evidence="2 9" id="KW-0479">Metal-binding</keyword>
<dbReference type="PROSITE" id="PS50157">
    <property type="entry name" value="ZINC_FINGER_C2H2_2"/>
    <property type="match status" value="4"/>
</dbReference>
<dbReference type="FunFam" id="3.30.160.60:FF:000145">
    <property type="entry name" value="Zinc finger protein 574"/>
    <property type="match status" value="1"/>
</dbReference>
<feature type="domain" description="C2H2-type" evidence="11">
    <location>
        <begin position="691"/>
        <end position="719"/>
    </location>
</feature>
<evidence type="ECO:0000313" key="13">
    <source>
        <dbReference type="EMBL" id="KAF3424218.1"/>
    </source>
</evidence>
<sequence length="987" mass="111848">MELRKEEAQICRLCGQYESIYIDVFGEEGTKRFLGLKIHTKINILIDERDPLPKAICVQCLGKLEFVCDFQEECLRTQQVLRDRYNLPPLTEIAEVKTEDTPSAPSTSTNDSNNETNNNLNSSTDEKIKEVEQRVLKTATKVQRNLRSQQQIKGNEEGTNDQNSVQSTTEDNIENVQIVQNSETTPTRWLRSRQSTETIVINDATIDIPIANRLRSHDNTATEITVSPCNNSNENGDNLVEKQEDPHTIQIPTSALNKLLSIVSNSPNIEVSVKETRNQTSDIEDISFTVELCKKESDDIATVRARVFPDQGSCLVDKAIVGLLQNQSCEEVNSIINTIINSSLKNGSSTKLKDSAEFEQKWQASQNPEELFRIDGEEIRVDDNVEHIVTDNQNGYSCKLCCKFYERKDKCMVINDVMTSPSQIDVEQVIDTPSNIDFTKSNEAHIVIHKSPEIKSNNECMEKPGNCLNNTEDCSVKSKAILASKEEKGEAENTSSLKQNENLMRNESLLAEESEKTEDSKTNLITVHDNNSDIEIISVHNNQQSEIFTEQNRIAVIKSSSNKVSNPKTMQEDCTEVCIGIDESINENIKNEECNILNEHSLSRHNQNSFSGTQSKNRPFGKISKLISDEQKQIIETYYVVNMSVINSEEVQRNITVADQKKIRCNICGNLYLRMDKCQVHIWGHLQMKPYQCKACDFATVTVSNVRCHIRKCHLKLRPFECHLCEKRYVTAILLEEHINTHTGARPYKCELCDFAGSSRQTLSYHRATHKLLKVHAAAKYKCTLCPNVYKSSQILKEHLLKHEGIRKYKCNVCEKSFGQQSHLAAHMAVHSKIRFHCPGCSKPFNRLDNMKMHTKRCKPFLANPDLKRLLNSRERTISFDNVTELTAELKTGNITNSVSPVSLQNQNGDISVKTEEETVLNLCKLEQNISLIESTDKACNSDKNYGKEVTKSTDIDVVKIAITNDRLIPENENLPVFENILGPENY</sequence>
<dbReference type="PROSITE" id="PS00028">
    <property type="entry name" value="ZINC_FINGER_C2H2_1"/>
    <property type="match status" value="4"/>
</dbReference>
<evidence type="ECO:0000256" key="2">
    <source>
        <dbReference type="ARBA" id="ARBA00022723"/>
    </source>
</evidence>
<keyword evidence="5 9" id="KW-0862">Zinc</keyword>
<dbReference type="PANTHER" id="PTHR24388:SF28">
    <property type="entry name" value="ZINC FINGER PROTEIN 341"/>
    <property type="match status" value="1"/>
</dbReference>
<dbReference type="AlphaFoldDB" id="A0A833SC44"/>
<feature type="domain" description="C2H2-type" evidence="11">
    <location>
        <begin position="781"/>
        <end position="808"/>
    </location>
</feature>
<evidence type="ECO:0000256" key="7">
    <source>
        <dbReference type="ARBA" id="ARBA00037948"/>
    </source>
</evidence>
<evidence type="ECO:0000256" key="3">
    <source>
        <dbReference type="ARBA" id="ARBA00022737"/>
    </source>
</evidence>
<comment type="caution">
    <text evidence="13">The sequence shown here is derived from an EMBL/GenBank/DDBJ whole genome shotgun (WGS) entry which is preliminary data.</text>
</comment>
<feature type="compositionally biased region" description="Polar residues" evidence="10">
    <location>
        <begin position="492"/>
        <end position="505"/>
    </location>
</feature>
<dbReference type="SMART" id="SM00355">
    <property type="entry name" value="ZnF_C2H2"/>
    <property type="match status" value="7"/>
</dbReference>
<dbReference type="Gene3D" id="3.40.1800.20">
    <property type="match status" value="1"/>
</dbReference>
<dbReference type="SMART" id="SM00868">
    <property type="entry name" value="zf-AD"/>
    <property type="match status" value="1"/>
</dbReference>
<dbReference type="SUPFAM" id="SSF57716">
    <property type="entry name" value="Glucocorticoid receptor-like (DNA-binding domain)"/>
    <property type="match status" value="1"/>
</dbReference>
<evidence type="ECO:0000256" key="5">
    <source>
        <dbReference type="ARBA" id="ARBA00022833"/>
    </source>
</evidence>
<keyword evidence="6" id="KW-0539">Nucleus</keyword>
<dbReference type="PROSITE" id="PS51915">
    <property type="entry name" value="ZAD"/>
    <property type="match status" value="1"/>
</dbReference>
<reference evidence="13" key="1">
    <citation type="submission" date="2019-11" db="EMBL/GenBank/DDBJ databases">
        <title>The nuclear and mitochondrial genomes of Frieseomelitta varia - a highly eusocial stingless bee (Meliponini) with a permanently sterile worker caste.</title>
        <authorList>
            <person name="Freitas F.C.P."/>
            <person name="Lourenco A.P."/>
            <person name="Nunes F.M.F."/>
            <person name="Paschoal A.R."/>
            <person name="Abreu F.C.P."/>
            <person name="Barbin F.O."/>
            <person name="Bataglia L."/>
            <person name="Cardoso-Junior C.A.M."/>
            <person name="Cervoni M.S."/>
            <person name="Silva S.R."/>
            <person name="Dalarmi F."/>
            <person name="Del Lama M.A."/>
            <person name="Depintor T.S."/>
            <person name="Ferreira K.M."/>
            <person name="Goria P.S."/>
            <person name="Jaskot M.C."/>
            <person name="Lago D.C."/>
            <person name="Luna-Lucena D."/>
            <person name="Moda L.M."/>
            <person name="Nascimento L."/>
            <person name="Pedrino M."/>
            <person name="Rabico F.O."/>
            <person name="Sanches F.C."/>
            <person name="Santos D.E."/>
            <person name="Santos C.G."/>
            <person name="Vieira J."/>
            <person name="Lopes T.F."/>
            <person name="Barchuk A.R."/>
            <person name="Hartfelder K."/>
            <person name="Simoes Z.L.P."/>
            <person name="Bitondi M.M.G."/>
            <person name="Pinheiro D.G."/>
        </authorList>
    </citation>
    <scope>NUCLEOTIDE SEQUENCE</scope>
    <source>
        <strain evidence="13">USP_RPSP 00005682</strain>
        <tissue evidence="13">Whole individual</tissue>
    </source>
</reference>
<dbReference type="GO" id="GO:0008270">
    <property type="term" value="F:zinc ion binding"/>
    <property type="evidence" value="ECO:0007669"/>
    <property type="project" value="UniProtKB-UniRule"/>
</dbReference>
<evidence type="ECO:0000313" key="14">
    <source>
        <dbReference type="Proteomes" id="UP000655588"/>
    </source>
</evidence>
<evidence type="ECO:0000256" key="10">
    <source>
        <dbReference type="SAM" id="MobiDB-lite"/>
    </source>
</evidence>
<feature type="binding site" evidence="9">
    <location>
        <position position="57"/>
    </location>
    <ligand>
        <name>Zn(2+)</name>
        <dbReference type="ChEBI" id="CHEBI:29105"/>
    </ligand>
</feature>
<evidence type="ECO:0000256" key="4">
    <source>
        <dbReference type="ARBA" id="ARBA00022771"/>
    </source>
</evidence>
<keyword evidence="14" id="KW-1185">Reference proteome</keyword>
<dbReference type="GO" id="GO:0000981">
    <property type="term" value="F:DNA-binding transcription factor activity, RNA polymerase II-specific"/>
    <property type="evidence" value="ECO:0007669"/>
    <property type="project" value="TreeGrafter"/>
</dbReference>
<feature type="domain" description="C2H2-type" evidence="11">
    <location>
        <begin position="809"/>
        <end position="836"/>
    </location>
</feature>
<dbReference type="PANTHER" id="PTHR24388">
    <property type="entry name" value="ZINC FINGER PROTEIN"/>
    <property type="match status" value="1"/>
</dbReference>
<name>A0A833SC44_9HYME</name>
<feature type="compositionally biased region" description="Polar residues" evidence="10">
    <location>
        <begin position="160"/>
        <end position="172"/>
    </location>
</feature>
<feature type="binding site" evidence="9">
    <location>
        <position position="14"/>
    </location>
    <ligand>
        <name>Zn(2+)</name>
        <dbReference type="ChEBI" id="CHEBI:29105"/>
    </ligand>
</feature>
<dbReference type="GO" id="GO:0005634">
    <property type="term" value="C:nucleus"/>
    <property type="evidence" value="ECO:0007669"/>
    <property type="project" value="UniProtKB-SubCell"/>
</dbReference>
<feature type="domain" description="C2H2-type" evidence="11">
    <location>
        <begin position="720"/>
        <end position="747"/>
    </location>
</feature>
<dbReference type="Pfam" id="PF07776">
    <property type="entry name" value="zf-AD"/>
    <property type="match status" value="1"/>
</dbReference>
<feature type="region of interest" description="Disordered" evidence="10">
    <location>
        <begin position="485"/>
        <end position="505"/>
    </location>
</feature>
<evidence type="ECO:0000256" key="1">
    <source>
        <dbReference type="ARBA" id="ARBA00004123"/>
    </source>
</evidence>
<gene>
    <name evidence="13" type="ORF">E2986_01688</name>
</gene>
<dbReference type="Pfam" id="PF00096">
    <property type="entry name" value="zf-C2H2"/>
    <property type="match status" value="2"/>
</dbReference>
<keyword evidence="4 8" id="KW-0863">Zinc-finger</keyword>
<feature type="compositionally biased region" description="Polar residues" evidence="10">
    <location>
        <begin position="141"/>
        <end position="153"/>
    </location>
</feature>
<feature type="region of interest" description="Disordered" evidence="10">
    <location>
        <begin position="141"/>
        <end position="172"/>
    </location>
</feature>
<organism evidence="13 14">
    <name type="scientific">Frieseomelitta varia</name>
    <dbReference type="NCBI Taxonomy" id="561572"/>
    <lineage>
        <taxon>Eukaryota</taxon>
        <taxon>Metazoa</taxon>
        <taxon>Ecdysozoa</taxon>
        <taxon>Arthropoda</taxon>
        <taxon>Hexapoda</taxon>
        <taxon>Insecta</taxon>
        <taxon>Pterygota</taxon>
        <taxon>Neoptera</taxon>
        <taxon>Endopterygota</taxon>
        <taxon>Hymenoptera</taxon>
        <taxon>Apocrita</taxon>
        <taxon>Aculeata</taxon>
        <taxon>Apoidea</taxon>
        <taxon>Anthophila</taxon>
        <taxon>Apidae</taxon>
        <taxon>Frieseomelitta</taxon>
    </lineage>
</organism>
<evidence type="ECO:0000256" key="8">
    <source>
        <dbReference type="PROSITE-ProRule" id="PRU00042"/>
    </source>
</evidence>
<feature type="binding site" evidence="9">
    <location>
        <position position="11"/>
    </location>
    <ligand>
        <name>Zn(2+)</name>
        <dbReference type="ChEBI" id="CHEBI:29105"/>
    </ligand>
</feature>
<evidence type="ECO:0000259" key="12">
    <source>
        <dbReference type="PROSITE" id="PS51915"/>
    </source>
</evidence>
<feature type="binding site" evidence="9">
    <location>
        <position position="60"/>
    </location>
    <ligand>
        <name>Zn(2+)</name>
        <dbReference type="ChEBI" id="CHEBI:29105"/>
    </ligand>
</feature>
<comment type="subcellular location">
    <subcellularLocation>
        <location evidence="1">Nucleus</location>
    </subcellularLocation>
</comment>
<dbReference type="SUPFAM" id="SSF57667">
    <property type="entry name" value="beta-beta-alpha zinc fingers"/>
    <property type="match status" value="3"/>
</dbReference>
<evidence type="ECO:0000259" key="11">
    <source>
        <dbReference type="PROSITE" id="PS50157"/>
    </source>
</evidence>
<dbReference type="Gene3D" id="3.30.160.60">
    <property type="entry name" value="Classic Zinc Finger"/>
    <property type="match status" value="3"/>
</dbReference>
<dbReference type="FunFam" id="3.30.160.60:FF:000624">
    <property type="entry name" value="zinc finger protein 697"/>
    <property type="match status" value="1"/>
</dbReference>
<evidence type="ECO:0000256" key="9">
    <source>
        <dbReference type="PROSITE-ProRule" id="PRU01263"/>
    </source>
</evidence>
<protein>
    <submittedName>
        <fullName evidence="13">Uncharacterized protein</fullName>
    </submittedName>
</protein>
<accession>A0A833SC44</accession>
<dbReference type="InterPro" id="IPR050527">
    <property type="entry name" value="Snail/Krueppel_Znf"/>
</dbReference>
<feature type="domain" description="ZAD" evidence="12">
    <location>
        <begin position="9"/>
        <end position="84"/>
    </location>
</feature>
<dbReference type="GO" id="GO:0000978">
    <property type="term" value="F:RNA polymerase II cis-regulatory region sequence-specific DNA binding"/>
    <property type="evidence" value="ECO:0007669"/>
    <property type="project" value="TreeGrafter"/>
</dbReference>
<keyword evidence="3" id="KW-0677">Repeat</keyword>